<accession>A0A8H6EIK8</accession>
<keyword evidence="3" id="KW-1185">Reference proteome</keyword>
<proteinExistence type="predicted"/>
<feature type="region of interest" description="Disordered" evidence="1">
    <location>
        <begin position="99"/>
        <end position="133"/>
    </location>
</feature>
<dbReference type="AlphaFoldDB" id="A0A8H6EIK8"/>
<dbReference type="GeneID" id="59259116"/>
<dbReference type="Proteomes" id="UP000531561">
    <property type="component" value="Unassembled WGS sequence"/>
</dbReference>
<protein>
    <submittedName>
        <fullName evidence="2">Uncharacterized protein</fullName>
    </submittedName>
</protein>
<organism evidence="2 3">
    <name type="scientific">Botrytis fragariae</name>
    <dbReference type="NCBI Taxonomy" id="1964551"/>
    <lineage>
        <taxon>Eukaryota</taxon>
        <taxon>Fungi</taxon>
        <taxon>Dikarya</taxon>
        <taxon>Ascomycota</taxon>
        <taxon>Pezizomycotina</taxon>
        <taxon>Leotiomycetes</taxon>
        <taxon>Helotiales</taxon>
        <taxon>Sclerotiniaceae</taxon>
        <taxon>Botrytis</taxon>
    </lineage>
</organism>
<name>A0A8H6EIK8_9HELO</name>
<gene>
    <name evidence="2" type="ORF">Bfra_005036</name>
</gene>
<dbReference type="EMBL" id="JABFCT010000008">
    <property type="protein sequence ID" value="KAF5873573.1"/>
    <property type="molecule type" value="Genomic_DNA"/>
</dbReference>
<dbReference type="RefSeq" id="XP_037192519.1">
    <property type="nucleotide sequence ID" value="XM_037335424.1"/>
</dbReference>
<evidence type="ECO:0000256" key="1">
    <source>
        <dbReference type="SAM" id="MobiDB-lite"/>
    </source>
</evidence>
<reference evidence="2 3" key="1">
    <citation type="journal article" date="2020" name="Phytopathology">
        <title>A high-quality genome resource of Botrytis fragariae, a new and rapidly spreading fungal pathogen causing strawberry gray mold in the U.S.A.</title>
        <authorList>
            <person name="Wu Y."/>
            <person name="Saski C.A."/>
            <person name="Schnabel G."/>
            <person name="Xiao S."/>
            <person name="Hu M."/>
        </authorList>
    </citation>
    <scope>NUCLEOTIDE SEQUENCE [LARGE SCALE GENOMIC DNA]</scope>
    <source>
        <strain evidence="2 3">BVB16</strain>
    </source>
</reference>
<evidence type="ECO:0000313" key="3">
    <source>
        <dbReference type="Proteomes" id="UP000531561"/>
    </source>
</evidence>
<sequence length="418" mass="46514">MSFTDILTFVGTALVVAVCFYIINNPIDTEVATVVTQIAPLLPIINCPVVIEAAPVVIQAAPLLPKIKVLPKPQAAQLVASPSVKKRNRVEELVGSSVVAPSSPGKKRKTFVRSSSPSVSEEKPTYRRSSRQTPKVTISLSSVAGAQLLKAIQSAIPPPADIVPTEVASAYAEISEVVSMEVEMTDAPKISQLKSCFKSSSNRFAKRVRFVGPSNDCIRGQIATYVVKKDMECFRERFAGARSMPHESFPLIEEMDQQGNPTGWFSKRDSFFYPPEEQSRWDRCKEHTLCRQCRESVIEGFCDPEVDFSDDVLESDDPNALYPQREPTNHRRFPNPNAYDDRLRLHHHIPGKVSGHRLDYYIIILNDSHHTTSLLLTHTTSLVKAECALCCSRDDKQRFFLDQHSPTPPSPICCSTTS</sequence>
<comment type="caution">
    <text evidence="2">The sequence shown here is derived from an EMBL/GenBank/DDBJ whole genome shotgun (WGS) entry which is preliminary data.</text>
</comment>
<evidence type="ECO:0000313" key="2">
    <source>
        <dbReference type="EMBL" id="KAF5873573.1"/>
    </source>
</evidence>
<dbReference type="OrthoDB" id="3560479at2759"/>